<proteinExistence type="inferred from homology"/>
<feature type="domain" description="Thioredoxin" evidence="6">
    <location>
        <begin position="37"/>
        <end position="178"/>
    </location>
</feature>
<organism evidence="7 8">
    <name type="scientific">Arenibacterium halophilum</name>
    <dbReference type="NCBI Taxonomy" id="2583821"/>
    <lineage>
        <taxon>Bacteria</taxon>
        <taxon>Pseudomonadati</taxon>
        <taxon>Pseudomonadota</taxon>
        <taxon>Alphaproteobacteria</taxon>
        <taxon>Rhodobacterales</taxon>
        <taxon>Paracoccaceae</taxon>
        <taxon>Arenibacterium</taxon>
    </lineage>
</organism>
<dbReference type="InterPro" id="IPR013740">
    <property type="entry name" value="Redoxin"/>
</dbReference>
<evidence type="ECO:0000313" key="7">
    <source>
        <dbReference type="EMBL" id="TMV13282.1"/>
    </source>
</evidence>
<dbReference type="PROSITE" id="PS51352">
    <property type="entry name" value="THIOREDOXIN_2"/>
    <property type="match status" value="1"/>
</dbReference>
<evidence type="ECO:0000256" key="3">
    <source>
        <dbReference type="ARBA" id="ARBA00022748"/>
    </source>
</evidence>
<sequence>MPRIKPLMILPPLVFGAFVALAAFGMFRDDPESLPSALAGRAAPPVKLEPLGQNETFTDNTLRNGQIKLVNFWASWCAPCRAEHSNLEALAAEGLPIYGINYKDDPAKAQAFLDELGDPYTAIGTDESGRTALEWGLYGVPETYVVDGDGTILLRHAGPITQRIIDSTLRPALEQAQGR</sequence>
<comment type="subcellular location">
    <subcellularLocation>
        <location evidence="1">Cell envelope</location>
    </subcellularLocation>
</comment>
<comment type="caution">
    <text evidence="7">The sequence shown here is derived from an EMBL/GenBank/DDBJ whole genome shotgun (WGS) entry which is preliminary data.</text>
</comment>
<dbReference type="InterPro" id="IPR013766">
    <property type="entry name" value="Thioredoxin_domain"/>
</dbReference>
<dbReference type="PANTHER" id="PTHR42852:SF6">
    <property type="entry name" value="THIOL:DISULFIDE INTERCHANGE PROTEIN DSBE"/>
    <property type="match status" value="1"/>
</dbReference>
<evidence type="ECO:0000313" key="8">
    <source>
        <dbReference type="Proteomes" id="UP001191082"/>
    </source>
</evidence>
<keyword evidence="5" id="KW-0676">Redox-active center</keyword>
<dbReference type="PANTHER" id="PTHR42852">
    <property type="entry name" value="THIOL:DISULFIDE INTERCHANGE PROTEIN DSBE"/>
    <property type="match status" value="1"/>
</dbReference>
<dbReference type="Proteomes" id="UP001191082">
    <property type="component" value="Unassembled WGS sequence"/>
</dbReference>
<evidence type="ECO:0000256" key="4">
    <source>
        <dbReference type="ARBA" id="ARBA00023157"/>
    </source>
</evidence>
<dbReference type="SUPFAM" id="SSF52833">
    <property type="entry name" value="Thioredoxin-like"/>
    <property type="match status" value="1"/>
</dbReference>
<accession>A0ABY2XC04</accession>
<dbReference type="InterPro" id="IPR036249">
    <property type="entry name" value="Thioredoxin-like_sf"/>
</dbReference>
<evidence type="ECO:0000256" key="5">
    <source>
        <dbReference type="ARBA" id="ARBA00023284"/>
    </source>
</evidence>
<keyword evidence="8" id="KW-1185">Reference proteome</keyword>
<dbReference type="Pfam" id="PF08534">
    <property type="entry name" value="Redoxin"/>
    <property type="match status" value="1"/>
</dbReference>
<keyword evidence="3" id="KW-0201">Cytochrome c-type biogenesis</keyword>
<evidence type="ECO:0000259" key="6">
    <source>
        <dbReference type="PROSITE" id="PS51352"/>
    </source>
</evidence>
<dbReference type="InterPro" id="IPR050553">
    <property type="entry name" value="Thioredoxin_ResA/DsbE_sf"/>
</dbReference>
<evidence type="ECO:0000256" key="1">
    <source>
        <dbReference type="ARBA" id="ARBA00004196"/>
    </source>
</evidence>
<dbReference type="RefSeq" id="WP_138863838.1">
    <property type="nucleotide sequence ID" value="NZ_VCPC01000002.1"/>
</dbReference>
<comment type="similarity">
    <text evidence="2">Belongs to the thioredoxin family. DsbE subfamily.</text>
</comment>
<dbReference type="EMBL" id="VCPC01000002">
    <property type="protein sequence ID" value="TMV13282.1"/>
    <property type="molecule type" value="Genomic_DNA"/>
</dbReference>
<keyword evidence="4" id="KW-1015">Disulfide bond</keyword>
<dbReference type="CDD" id="cd03010">
    <property type="entry name" value="TlpA_like_DsbE"/>
    <property type="match status" value="1"/>
</dbReference>
<dbReference type="InterPro" id="IPR004799">
    <property type="entry name" value="Periplasmic_diS_OxRdtase_DsbE"/>
</dbReference>
<dbReference type="Gene3D" id="3.40.30.10">
    <property type="entry name" value="Glutaredoxin"/>
    <property type="match status" value="1"/>
</dbReference>
<dbReference type="InterPro" id="IPR017937">
    <property type="entry name" value="Thioredoxin_CS"/>
</dbReference>
<name>A0ABY2XC04_9RHOB</name>
<reference evidence="7 8" key="1">
    <citation type="submission" date="2019-05" db="EMBL/GenBank/DDBJ databases">
        <title>Marivita sp. nov. isolated from sea sediment.</title>
        <authorList>
            <person name="Kim W."/>
        </authorList>
    </citation>
    <scope>NUCLEOTIDE SEQUENCE [LARGE SCALE GENOMIC DNA]</scope>
    <source>
        <strain evidence="7 8">CAU 1492</strain>
    </source>
</reference>
<dbReference type="NCBIfam" id="TIGR00385">
    <property type="entry name" value="dsbE"/>
    <property type="match status" value="1"/>
</dbReference>
<dbReference type="PROSITE" id="PS00194">
    <property type="entry name" value="THIOREDOXIN_1"/>
    <property type="match status" value="1"/>
</dbReference>
<protein>
    <submittedName>
        <fullName evidence="7">DsbE family thiol:disulfide interchange protein</fullName>
    </submittedName>
</protein>
<evidence type="ECO:0000256" key="2">
    <source>
        <dbReference type="ARBA" id="ARBA00007758"/>
    </source>
</evidence>
<gene>
    <name evidence="7" type="ORF">FGK64_11035</name>
</gene>